<dbReference type="PANTHER" id="PTHR31630">
    <property type="entry name" value="PHYTANOYL-COA DIOXYGENASE-RELATED-RELATED"/>
    <property type="match status" value="1"/>
</dbReference>
<dbReference type="OMA" id="NYMGTTH"/>
<protein>
    <recommendedName>
        <fullName evidence="3">Clavaminate synthase-like protein</fullName>
    </recommendedName>
</protein>
<dbReference type="SUPFAM" id="SSF51197">
    <property type="entry name" value="Clavaminate synthase-like"/>
    <property type="match status" value="1"/>
</dbReference>
<dbReference type="RefSeq" id="XP_020051329.1">
    <property type="nucleotide sequence ID" value="XM_020200268.1"/>
</dbReference>
<sequence length="351" mass="41128">MSTTVTEIQEIAAQTNESFTIRDLVDFSGRTYGDWRDEFHRNGCVVIKNVISPDRAKYYCDKQIEWLKNFDLGFDEKDESTWTAEHLPVSFKGGYKPRHRMYYAYAATHEKIAWEARTEPAVVKIFEDLWETKELLCSFDGMNISLPRRKDLNWSPWPHCDQNPDRKGMQAVQGLLNFAPNGPKDGGLMLMKGSAKLFDEFFAQKRDQYDHEDAPPPELKYMDLFLFHDRDLEWFKERGCEMIKVNMEPGDFVLWDSRTMHYACLPEGDQIRHVQYICMTPRRFATPRALELKKFCFENFIGTTHWPHCNIRPAAEKPMRDGQVCPKDRAEPFEKPVITEQVLKLAGVKEY</sequence>
<dbReference type="Gene3D" id="2.60.120.620">
    <property type="entry name" value="q2cbj1_9rhob like domain"/>
    <property type="match status" value="1"/>
</dbReference>
<dbReference type="OrthoDB" id="445007at2759"/>
<dbReference type="GeneID" id="30974082"/>
<dbReference type="AlphaFoldDB" id="A0A1L9WFP2"/>
<dbReference type="Proteomes" id="UP000184546">
    <property type="component" value="Unassembled WGS sequence"/>
</dbReference>
<evidence type="ECO:0008006" key="3">
    <source>
        <dbReference type="Google" id="ProtNLM"/>
    </source>
</evidence>
<keyword evidence="2" id="KW-1185">Reference proteome</keyword>
<evidence type="ECO:0000313" key="1">
    <source>
        <dbReference type="EMBL" id="OJJ94989.1"/>
    </source>
</evidence>
<dbReference type="EMBL" id="KV878992">
    <property type="protein sequence ID" value="OJJ94989.1"/>
    <property type="molecule type" value="Genomic_DNA"/>
</dbReference>
<reference evidence="2" key="1">
    <citation type="journal article" date="2017" name="Genome Biol.">
        <title>Comparative genomics reveals high biological diversity and specific adaptations in the industrially and medically important fungal genus Aspergillus.</title>
        <authorList>
            <person name="de Vries R.P."/>
            <person name="Riley R."/>
            <person name="Wiebenga A."/>
            <person name="Aguilar-Osorio G."/>
            <person name="Amillis S."/>
            <person name="Uchima C.A."/>
            <person name="Anderluh G."/>
            <person name="Asadollahi M."/>
            <person name="Askin M."/>
            <person name="Barry K."/>
            <person name="Battaglia E."/>
            <person name="Bayram O."/>
            <person name="Benocci T."/>
            <person name="Braus-Stromeyer S.A."/>
            <person name="Caldana C."/>
            <person name="Canovas D."/>
            <person name="Cerqueira G.C."/>
            <person name="Chen F."/>
            <person name="Chen W."/>
            <person name="Choi C."/>
            <person name="Clum A."/>
            <person name="Dos Santos R.A."/>
            <person name="Damasio A.R."/>
            <person name="Diallinas G."/>
            <person name="Emri T."/>
            <person name="Fekete E."/>
            <person name="Flipphi M."/>
            <person name="Freyberg S."/>
            <person name="Gallo A."/>
            <person name="Gournas C."/>
            <person name="Habgood R."/>
            <person name="Hainaut M."/>
            <person name="Harispe M.L."/>
            <person name="Henrissat B."/>
            <person name="Hilden K.S."/>
            <person name="Hope R."/>
            <person name="Hossain A."/>
            <person name="Karabika E."/>
            <person name="Karaffa L."/>
            <person name="Karanyi Z."/>
            <person name="Krasevec N."/>
            <person name="Kuo A."/>
            <person name="Kusch H."/>
            <person name="LaButti K."/>
            <person name="Lagendijk E.L."/>
            <person name="Lapidus A."/>
            <person name="Levasseur A."/>
            <person name="Lindquist E."/>
            <person name="Lipzen A."/>
            <person name="Logrieco A.F."/>
            <person name="MacCabe A."/>
            <person name="Maekelae M.R."/>
            <person name="Malavazi I."/>
            <person name="Melin P."/>
            <person name="Meyer V."/>
            <person name="Mielnichuk N."/>
            <person name="Miskei M."/>
            <person name="Molnar A.P."/>
            <person name="Mule G."/>
            <person name="Ngan C.Y."/>
            <person name="Orejas M."/>
            <person name="Orosz E."/>
            <person name="Ouedraogo J.P."/>
            <person name="Overkamp K.M."/>
            <person name="Park H.-S."/>
            <person name="Perrone G."/>
            <person name="Piumi F."/>
            <person name="Punt P.J."/>
            <person name="Ram A.F."/>
            <person name="Ramon A."/>
            <person name="Rauscher S."/>
            <person name="Record E."/>
            <person name="Riano-Pachon D.M."/>
            <person name="Robert V."/>
            <person name="Roehrig J."/>
            <person name="Ruller R."/>
            <person name="Salamov A."/>
            <person name="Salih N.S."/>
            <person name="Samson R.A."/>
            <person name="Sandor E."/>
            <person name="Sanguinetti M."/>
            <person name="Schuetze T."/>
            <person name="Sepcic K."/>
            <person name="Shelest E."/>
            <person name="Sherlock G."/>
            <person name="Sophianopoulou V."/>
            <person name="Squina F.M."/>
            <person name="Sun H."/>
            <person name="Susca A."/>
            <person name="Todd R.B."/>
            <person name="Tsang A."/>
            <person name="Unkles S.E."/>
            <person name="van de Wiele N."/>
            <person name="van Rossen-Uffink D."/>
            <person name="Oliveira J.V."/>
            <person name="Vesth T.C."/>
            <person name="Visser J."/>
            <person name="Yu J.-H."/>
            <person name="Zhou M."/>
            <person name="Andersen M.R."/>
            <person name="Archer D.B."/>
            <person name="Baker S.E."/>
            <person name="Benoit I."/>
            <person name="Brakhage A.A."/>
            <person name="Braus G.H."/>
            <person name="Fischer R."/>
            <person name="Frisvad J.C."/>
            <person name="Goldman G.H."/>
            <person name="Houbraken J."/>
            <person name="Oakley B."/>
            <person name="Pocsi I."/>
            <person name="Scazzocchio C."/>
            <person name="Seiboth B."/>
            <person name="vanKuyk P.A."/>
            <person name="Wortman J."/>
            <person name="Dyer P.S."/>
            <person name="Grigoriev I.V."/>
        </authorList>
    </citation>
    <scope>NUCLEOTIDE SEQUENCE [LARGE SCALE GENOMIC DNA]</scope>
    <source>
        <strain evidence="2">ATCC 16872 / CBS 172.66 / WB 5094</strain>
    </source>
</reference>
<proteinExistence type="predicted"/>
<organism evidence="1 2">
    <name type="scientific">Aspergillus aculeatus (strain ATCC 16872 / CBS 172.66 / WB 5094)</name>
    <dbReference type="NCBI Taxonomy" id="690307"/>
    <lineage>
        <taxon>Eukaryota</taxon>
        <taxon>Fungi</taxon>
        <taxon>Dikarya</taxon>
        <taxon>Ascomycota</taxon>
        <taxon>Pezizomycotina</taxon>
        <taxon>Eurotiomycetes</taxon>
        <taxon>Eurotiomycetidae</taxon>
        <taxon>Eurotiales</taxon>
        <taxon>Aspergillaceae</taxon>
        <taxon>Aspergillus</taxon>
        <taxon>Aspergillus subgen. Circumdati</taxon>
    </lineage>
</organism>
<accession>A0A1L9WFP2</accession>
<evidence type="ECO:0000313" key="2">
    <source>
        <dbReference type="Proteomes" id="UP000184546"/>
    </source>
</evidence>
<gene>
    <name evidence="1" type="ORF">ASPACDRAFT_37062</name>
</gene>
<name>A0A1L9WFP2_ASPA1</name>
<dbReference type="InterPro" id="IPR008775">
    <property type="entry name" value="Phytyl_CoA_dOase-like"/>
</dbReference>
<dbReference type="VEuPathDB" id="FungiDB:ASPACDRAFT_37062"/>
<dbReference type="PANTHER" id="PTHR31630:SF6">
    <property type="entry name" value="PHYTANOYL-COA DIOXYGENASE-RELATED"/>
    <property type="match status" value="1"/>
</dbReference>
<dbReference type="Pfam" id="PF05721">
    <property type="entry name" value="PhyH"/>
    <property type="match status" value="1"/>
</dbReference>